<dbReference type="InterPro" id="IPR039537">
    <property type="entry name" value="Retrotran_Ty1/copia-like"/>
</dbReference>
<gene>
    <name evidence="2" type="ORF">Tci_652193</name>
</gene>
<dbReference type="PANTHER" id="PTHR42648:SF27">
    <property type="entry name" value="RNA-DIRECTED DNA POLYMERASE"/>
    <property type="match status" value="1"/>
</dbReference>
<protein>
    <submittedName>
        <fullName evidence="2">Retrotransposon protein, putative, Ty1-copia subclass</fullName>
    </submittedName>
</protein>
<dbReference type="AlphaFoldDB" id="A0A699K8A9"/>
<dbReference type="InterPro" id="IPR036397">
    <property type="entry name" value="RNaseH_sf"/>
</dbReference>
<dbReference type="InterPro" id="IPR012337">
    <property type="entry name" value="RNaseH-like_sf"/>
</dbReference>
<feature type="compositionally biased region" description="Basic and acidic residues" evidence="1">
    <location>
        <begin position="71"/>
        <end position="83"/>
    </location>
</feature>
<dbReference type="EMBL" id="BKCJ010490762">
    <property type="protein sequence ID" value="GFA80221.1"/>
    <property type="molecule type" value="Genomic_DNA"/>
</dbReference>
<dbReference type="Gene3D" id="3.30.420.10">
    <property type="entry name" value="Ribonuclease H-like superfamily/Ribonuclease H"/>
    <property type="match status" value="2"/>
</dbReference>
<dbReference type="SUPFAM" id="SSF53098">
    <property type="entry name" value="Ribonuclease H-like"/>
    <property type="match status" value="2"/>
</dbReference>
<evidence type="ECO:0000256" key="1">
    <source>
        <dbReference type="SAM" id="MobiDB-lite"/>
    </source>
</evidence>
<name>A0A699K8A9_TANCI</name>
<feature type="region of interest" description="Disordered" evidence="1">
    <location>
        <begin position="33"/>
        <end position="83"/>
    </location>
</feature>
<proteinExistence type="predicted"/>
<sequence length="292" mass="33811">MGKKIGELHALRIEYENGLPKKVATPQVMAIQGGRIHKANKKSLNAKGKSKGKGKGKDKSYIPNPKNPKPSVKEHPTKNDASHHCKEVVHWKKNCPAYFTELIKKKKQVGTFRQLPLLFHIHDNTIWVSERRNQTLLDTVQSMMNLTTFPLSFWDYALESATRILNMVPTKKVDKTSYELCLLFHIHDNTIWVSERRNQTLLDTVQSMMNLTTFPLSFWDYALESATRILNMVPTKKVDKTSYELWYRKVPNLSYLKVWGCEALVKFSDPVIHFDSVLKVIEDEQSRKNEEI</sequence>
<accession>A0A699K8A9</accession>
<dbReference type="GO" id="GO:0003676">
    <property type="term" value="F:nucleic acid binding"/>
    <property type="evidence" value="ECO:0007669"/>
    <property type="project" value="InterPro"/>
</dbReference>
<dbReference type="PANTHER" id="PTHR42648">
    <property type="entry name" value="TRANSPOSASE, PUTATIVE-RELATED"/>
    <property type="match status" value="1"/>
</dbReference>
<comment type="caution">
    <text evidence="2">The sequence shown here is derived from an EMBL/GenBank/DDBJ whole genome shotgun (WGS) entry which is preliminary data.</text>
</comment>
<feature type="non-terminal residue" evidence="2">
    <location>
        <position position="292"/>
    </location>
</feature>
<evidence type="ECO:0000313" key="2">
    <source>
        <dbReference type="EMBL" id="GFA80221.1"/>
    </source>
</evidence>
<reference evidence="2" key="1">
    <citation type="journal article" date="2019" name="Sci. Rep.">
        <title>Draft genome of Tanacetum cinerariifolium, the natural source of mosquito coil.</title>
        <authorList>
            <person name="Yamashiro T."/>
            <person name="Shiraishi A."/>
            <person name="Satake H."/>
            <person name="Nakayama K."/>
        </authorList>
    </citation>
    <scope>NUCLEOTIDE SEQUENCE</scope>
</reference>
<organism evidence="2">
    <name type="scientific">Tanacetum cinerariifolium</name>
    <name type="common">Dalmatian daisy</name>
    <name type="synonym">Chrysanthemum cinerariifolium</name>
    <dbReference type="NCBI Taxonomy" id="118510"/>
    <lineage>
        <taxon>Eukaryota</taxon>
        <taxon>Viridiplantae</taxon>
        <taxon>Streptophyta</taxon>
        <taxon>Embryophyta</taxon>
        <taxon>Tracheophyta</taxon>
        <taxon>Spermatophyta</taxon>
        <taxon>Magnoliopsida</taxon>
        <taxon>eudicotyledons</taxon>
        <taxon>Gunneridae</taxon>
        <taxon>Pentapetalae</taxon>
        <taxon>asterids</taxon>
        <taxon>campanulids</taxon>
        <taxon>Asterales</taxon>
        <taxon>Asteraceae</taxon>
        <taxon>Asteroideae</taxon>
        <taxon>Anthemideae</taxon>
        <taxon>Anthemidinae</taxon>
        <taxon>Tanacetum</taxon>
    </lineage>
</organism>